<dbReference type="Gene3D" id="3.30.450.40">
    <property type="match status" value="4"/>
</dbReference>
<dbReference type="Proteomes" id="UP000050509">
    <property type="component" value="Unassembled WGS sequence"/>
</dbReference>
<dbReference type="PANTHER" id="PTHR43156:SF2">
    <property type="entry name" value="STAGE II SPORULATION PROTEIN E"/>
    <property type="match status" value="1"/>
</dbReference>
<protein>
    <recommendedName>
        <fullName evidence="2">GAF domain-containing protein</fullName>
    </recommendedName>
</protein>
<feature type="non-terminal residue" evidence="3">
    <location>
        <position position="457"/>
    </location>
</feature>
<feature type="domain" description="GAF" evidence="2">
    <location>
        <begin position="67"/>
        <end position="218"/>
    </location>
</feature>
<dbReference type="InterPro" id="IPR029016">
    <property type="entry name" value="GAF-like_dom_sf"/>
</dbReference>
<dbReference type="EMBL" id="LJCR01001955">
    <property type="protein sequence ID" value="KPV49462.1"/>
    <property type="molecule type" value="Genomic_DNA"/>
</dbReference>
<dbReference type="SMART" id="SM00065">
    <property type="entry name" value="GAF"/>
    <property type="match status" value="2"/>
</dbReference>
<feature type="non-terminal residue" evidence="3">
    <location>
        <position position="1"/>
    </location>
</feature>
<keyword evidence="4" id="KW-1185">Reference proteome</keyword>
<keyword evidence="1" id="KW-0378">Hydrolase</keyword>
<evidence type="ECO:0000256" key="1">
    <source>
        <dbReference type="ARBA" id="ARBA00022801"/>
    </source>
</evidence>
<evidence type="ECO:0000259" key="2">
    <source>
        <dbReference type="SMART" id="SM00065"/>
    </source>
</evidence>
<dbReference type="PANTHER" id="PTHR43156">
    <property type="entry name" value="STAGE II SPORULATION PROTEIN E-RELATED"/>
    <property type="match status" value="1"/>
</dbReference>
<reference evidence="3 4" key="1">
    <citation type="submission" date="2015-09" db="EMBL/GenBank/DDBJ databases">
        <title>Draft genome sequence of Kouleothrix aurantiaca JCM 19913.</title>
        <authorList>
            <person name="Hemp J."/>
        </authorList>
    </citation>
    <scope>NUCLEOTIDE SEQUENCE [LARGE SCALE GENOMIC DNA]</scope>
    <source>
        <strain evidence="3 4">COM-B</strain>
    </source>
</reference>
<dbReference type="InterPro" id="IPR052016">
    <property type="entry name" value="Bact_Sigma-Reg"/>
</dbReference>
<organism evidence="3 4">
    <name type="scientific">Kouleothrix aurantiaca</name>
    <dbReference type="NCBI Taxonomy" id="186479"/>
    <lineage>
        <taxon>Bacteria</taxon>
        <taxon>Bacillati</taxon>
        <taxon>Chloroflexota</taxon>
        <taxon>Chloroflexia</taxon>
        <taxon>Chloroflexales</taxon>
        <taxon>Roseiflexineae</taxon>
        <taxon>Roseiflexaceae</taxon>
        <taxon>Kouleothrix</taxon>
    </lineage>
</organism>
<evidence type="ECO:0000313" key="4">
    <source>
        <dbReference type="Proteomes" id="UP000050509"/>
    </source>
</evidence>
<sequence>GTPIGALGISSRTLQAFGRREHDFLVSVGAQVSLGVQNAQLFAQAQDQVQHLGLLNHVSTVASSTFKAEAIYQAATEALVRATGASQVRIVLYDYERGAATIAAEYVPTPPEQAKSIYIPLQNNPSVRWLEQHRQPLIIYDALNDPILHLTHEMFRVLDIRSVALLPLIVNDRLIGAAGIDFVGQQHQFSEQEIELCQTIANQMVTAIENARLFGAAQESATALQHKVSELETLLEAARLLSSTLNPQQVLDNLMELVGRHLAVHTVALWTISENNVLEPAAMLGISPEVSQKLRPPVGQGLTGRVAASGHALVVADVEREGGSLYPDFNRANSYTSFMGVPVNYRGATIGVLSVMTIKRRIFTRDEEQLLAGMADQAAIALQNARLFAERERRITELMTLNSISESINATLEQSELLDALHRGMSDVLDTSNSAIALYDDLTERISFPIWWADNRQ</sequence>
<name>A0A0P9FA92_9CHLR</name>
<dbReference type="Pfam" id="PF01590">
    <property type="entry name" value="GAF"/>
    <property type="match status" value="2"/>
</dbReference>
<dbReference type="InterPro" id="IPR003018">
    <property type="entry name" value="GAF"/>
</dbReference>
<dbReference type="GO" id="GO:0016791">
    <property type="term" value="F:phosphatase activity"/>
    <property type="evidence" value="ECO:0007669"/>
    <property type="project" value="TreeGrafter"/>
</dbReference>
<feature type="domain" description="GAF" evidence="2">
    <location>
        <begin position="246"/>
        <end position="392"/>
    </location>
</feature>
<proteinExistence type="predicted"/>
<evidence type="ECO:0000313" key="3">
    <source>
        <dbReference type="EMBL" id="KPV49462.1"/>
    </source>
</evidence>
<dbReference type="SUPFAM" id="SSF55781">
    <property type="entry name" value="GAF domain-like"/>
    <property type="match status" value="4"/>
</dbReference>
<accession>A0A0P9FA92</accession>
<gene>
    <name evidence="3" type="ORF">SE17_32500</name>
</gene>
<dbReference type="AlphaFoldDB" id="A0A0P9FA92"/>
<comment type="caution">
    <text evidence="3">The sequence shown here is derived from an EMBL/GenBank/DDBJ whole genome shotgun (WGS) entry which is preliminary data.</text>
</comment>